<dbReference type="Gene3D" id="3.30.70.330">
    <property type="match status" value="2"/>
</dbReference>
<dbReference type="CDD" id="cd12254">
    <property type="entry name" value="RRM_hnRNPH_ESRPs_RBM12_like"/>
    <property type="match status" value="2"/>
</dbReference>
<dbReference type="GO" id="GO:0003723">
    <property type="term" value="F:RNA binding"/>
    <property type="evidence" value="ECO:0007669"/>
    <property type="project" value="UniProtKB-UniRule"/>
</dbReference>
<reference evidence="7" key="1">
    <citation type="journal article" date="2013" name="Science">
        <title>The Amborella genome and the evolution of flowering plants.</title>
        <authorList>
            <consortium name="Amborella Genome Project"/>
        </authorList>
    </citation>
    <scope>NUCLEOTIDE SEQUENCE [LARGE SCALE GENOMIC DNA]</scope>
</reference>
<dbReference type="InterPro" id="IPR012677">
    <property type="entry name" value="Nucleotide-bd_a/b_plait_sf"/>
</dbReference>
<keyword evidence="7" id="KW-1185">Reference proteome</keyword>
<dbReference type="InterPro" id="IPR035979">
    <property type="entry name" value="RBD_domain_sf"/>
</dbReference>
<dbReference type="Proteomes" id="UP000017836">
    <property type="component" value="Unassembled WGS sequence"/>
</dbReference>
<dbReference type="KEGG" id="atr:18428958"/>
<accession>W1NZZ1</accession>
<gene>
    <name evidence="6" type="ORF">AMTR_s00103p00136100</name>
</gene>
<evidence type="ECO:0000256" key="4">
    <source>
        <dbReference type="SAM" id="MobiDB-lite"/>
    </source>
</evidence>
<dbReference type="Pfam" id="PF00076">
    <property type="entry name" value="RRM_1"/>
    <property type="match status" value="1"/>
</dbReference>
<dbReference type="AlphaFoldDB" id="W1NZZ1"/>
<feature type="domain" description="RRM" evidence="5">
    <location>
        <begin position="172"/>
        <end position="249"/>
    </location>
</feature>
<dbReference type="InterPro" id="IPR000504">
    <property type="entry name" value="RRM_dom"/>
</dbReference>
<dbReference type="SMART" id="SM00360">
    <property type="entry name" value="RRM"/>
    <property type="match status" value="2"/>
</dbReference>
<organism evidence="6 7">
    <name type="scientific">Amborella trichopoda</name>
    <dbReference type="NCBI Taxonomy" id="13333"/>
    <lineage>
        <taxon>Eukaryota</taxon>
        <taxon>Viridiplantae</taxon>
        <taxon>Streptophyta</taxon>
        <taxon>Embryophyta</taxon>
        <taxon>Tracheophyta</taxon>
        <taxon>Spermatophyta</taxon>
        <taxon>Magnoliopsida</taxon>
        <taxon>Amborellales</taxon>
        <taxon>Amborellaceae</taxon>
        <taxon>Amborella</taxon>
    </lineage>
</organism>
<sequence>MYSRGKFMEGGEGHEMGSKRQRIIDTNPYYSSAGTSLMYTNPYPPAYIGQPRPFPVIRLRGLPFNCSETDVEEFLHGFNIIDILFVHKKGRFSGEAFVVLGLPVQVDWALQRNRLNMGRRYIEVFRSKRQEYYNAVANEVADSKNGPPSPPHRSAPRARSYDEGKDLVEHTGVLKLRGLPFSATKEDIIEFFKEFDISEDNITLMINSEGRATGEAFVEFASPEDSKAAMVKDRMTLGSRYIELFASTPEEAEEAASRNR</sequence>
<dbReference type="InterPro" id="IPR050666">
    <property type="entry name" value="ESRP"/>
</dbReference>
<feature type="region of interest" description="Disordered" evidence="4">
    <location>
        <begin position="140"/>
        <end position="162"/>
    </location>
</feature>
<name>W1NZZ1_AMBTC</name>
<dbReference type="HOGENOM" id="CLU_056462_0_0_1"/>
<evidence type="ECO:0000313" key="7">
    <source>
        <dbReference type="Proteomes" id="UP000017836"/>
    </source>
</evidence>
<dbReference type="GO" id="GO:1990904">
    <property type="term" value="C:ribonucleoprotein complex"/>
    <property type="evidence" value="ECO:0000318"/>
    <property type="project" value="GO_Central"/>
</dbReference>
<dbReference type="Gramene" id="ERN00886">
    <property type="protein sequence ID" value="ERN00886"/>
    <property type="gene ID" value="AMTR_s00103p00136100"/>
</dbReference>
<dbReference type="PROSITE" id="PS50102">
    <property type="entry name" value="RRM"/>
    <property type="match status" value="1"/>
</dbReference>
<evidence type="ECO:0000259" key="5">
    <source>
        <dbReference type="PROSITE" id="PS50102"/>
    </source>
</evidence>
<keyword evidence="2 3" id="KW-0694">RNA-binding</keyword>
<protein>
    <recommendedName>
        <fullName evidence="5">RRM domain-containing protein</fullName>
    </recommendedName>
</protein>
<dbReference type="EMBL" id="KI394805">
    <property type="protein sequence ID" value="ERN00886.1"/>
    <property type="molecule type" value="Genomic_DNA"/>
</dbReference>
<dbReference type="STRING" id="13333.W1NZZ1"/>
<dbReference type="eggNOG" id="KOG1365">
    <property type="taxonomic scope" value="Eukaryota"/>
</dbReference>
<proteinExistence type="predicted"/>
<evidence type="ECO:0000256" key="2">
    <source>
        <dbReference type="ARBA" id="ARBA00022884"/>
    </source>
</evidence>
<dbReference type="OMA" id="RAKSHDE"/>
<evidence type="ECO:0000256" key="3">
    <source>
        <dbReference type="PROSITE-ProRule" id="PRU00176"/>
    </source>
</evidence>
<dbReference type="SUPFAM" id="SSF54928">
    <property type="entry name" value="RNA-binding domain, RBD"/>
    <property type="match status" value="2"/>
</dbReference>
<dbReference type="OrthoDB" id="431068at2759"/>
<evidence type="ECO:0000313" key="6">
    <source>
        <dbReference type="EMBL" id="ERN00886.1"/>
    </source>
</evidence>
<dbReference type="PANTHER" id="PTHR13976">
    <property type="entry name" value="HETEROGENEOUS NUCLEAR RIBONUCLEOPROTEIN-RELATED"/>
    <property type="match status" value="1"/>
</dbReference>
<keyword evidence="1" id="KW-0677">Repeat</keyword>
<evidence type="ECO:0000256" key="1">
    <source>
        <dbReference type="ARBA" id="ARBA00022737"/>
    </source>
</evidence>